<keyword evidence="4" id="KW-0808">Transferase</keyword>
<dbReference type="GO" id="GO:0004673">
    <property type="term" value="F:protein histidine kinase activity"/>
    <property type="evidence" value="ECO:0007669"/>
    <property type="project" value="UniProtKB-EC"/>
</dbReference>
<evidence type="ECO:0000313" key="11">
    <source>
        <dbReference type="Proteomes" id="UP000059672"/>
    </source>
</evidence>
<feature type="domain" description="Histidine kinase" evidence="9">
    <location>
        <begin position="426"/>
        <end position="615"/>
    </location>
</feature>
<dbReference type="InterPro" id="IPR011623">
    <property type="entry name" value="7TMR_DISM_rcpt_extracell_dom1"/>
</dbReference>
<dbReference type="Pfam" id="PF07696">
    <property type="entry name" value="7TMR-DISMED2"/>
    <property type="match status" value="1"/>
</dbReference>
<dbReference type="RefSeq" id="WP_068210364.1">
    <property type="nucleotide sequence ID" value="NZ_CP013355.1"/>
</dbReference>
<feature type="transmembrane region" description="Helical" evidence="8">
    <location>
        <begin position="240"/>
        <end position="264"/>
    </location>
</feature>
<dbReference type="STRING" id="1622118.Lupro_11350"/>
<keyword evidence="8" id="KW-0812">Transmembrane</keyword>
<organism evidence="10 11">
    <name type="scientific">Lutibacter profundi</name>
    <dbReference type="NCBI Taxonomy" id="1622118"/>
    <lineage>
        <taxon>Bacteria</taxon>
        <taxon>Pseudomonadati</taxon>
        <taxon>Bacteroidota</taxon>
        <taxon>Flavobacteriia</taxon>
        <taxon>Flavobacteriales</taxon>
        <taxon>Flavobacteriaceae</taxon>
        <taxon>Lutibacter</taxon>
    </lineage>
</organism>
<feature type="transmembrane region" description="Helical" evidence="8">
    <location>
        <begin position="329"/>
        <end position="348"/>
    </location>
</feature>
<evidence type="ECO:0000256" key="4">
    <source>
        <dbReference type="ARBA" id="ARBA00022679"/>
    </source>
</evidence>
<dbReference type="Pfam" id="PF02518">
    <property type="entry name" value="HATPase_c"/>
    <property type="match status" value="1"/>
</dbReference>
<gene>
    <name evidence="10" type="ORF">Lupro_11350</name>
</gene>
<evidence type="ECO:0000259" key="9">
    <source>
        <dbReference type="PROSITE" id="PS50109"/>
    </source>
</evidence>
<keyword evidence="7" id="KW-0067">ATP-binding</keyword>
<dbReference type="InterPro" id="IPR036890">
    <property type="entry name" value="HATPase_C_sf"/>
</dbReference>
<dbReference type="EMBL" id="CP013355">
    <property type="protein sequence ID" value="AMC11823.1"/>
    <property type="molecule type" value="Genomic_DNA"/>
</dbReference>
<dbReference type="KEGG" id="lut:Lupro_11350"/>
<dbReference type="Pfam" id="PF07695">
    <property type="entry name" value="7TMR-DISM_7TM"/>
    <property type="match status" value="1"/>
</dbReference>
<evidence type="ECO:0000256" key="7">
    <source>
        <dbReference type="ARBA" id="ARBA00022840"/>
    </source>
</evidence>
<dbReference type="AlphaFoldDB" id="A0A0X8G877"/>
<evidence type="ECO:0000256" key="2">
    <source>
        <dbReference type="ARBA" id="ARBA00012438"/>
    </source>
</evidence>
<feature type="transmembrane region" description="Helical" evidence="8">
    <location>
        <begin position="360"/>
        <end position="382"/>
    </location>
</feature>
<dbReference type="Gene3D" id="2.60.40.2380">
    <property type="match status" value="1"/>
</dbReference>
<dbReference type="Pfam" id="PF07568">
    <property type="entry name" value="HisKA_2"/>
    <property type="match status" value="1"/>
</dbReference>
<evidence type="ECO:0000256" key="6">
    <source>
        <dbReference type="ARBA" id="ARBA00022777"/>
    </source>
</evidence>
<feature type="transmembrane region" description="Helical" evidence="8">
    <location>
        <begin position="179"/>
        <end position="201"/>
    </location>
</feature>
<dbReference type="InterPro" id="IPR011622">
    <property type="entry name" value="7TMR_DISM_rcpt_extracell_dom2"/>
</dbReference>
<sequence length="615" mass="71806">MNLFFFKNTSKFLFYLSVLIFYSSYSQNKIADNVNLSIAEFKDLSGSKSLEQILDVNFIKTTKNTINFNLISSTLWVKITVQKKEATTQNKWKLILKGPLTDSIIFNSYQNKQWYSKIYGFKIPKNKASEQFVNIVIPISLKDTLKHTYYLKIQSRIATDIPVELKPERNFYSENNIDLLSMGILYGVLLTFILYNFFLYFILKNLSYLYFSLSTFATLLVQGFLNGHASFYLFPNNPDMSFYLFFISIYLGVFFITLFSISILGLNKKDSRWNYYLLKYISYFSLILIPTIFIFNFYVFSVIVIILVSIYTIALFSTGIIYWFKGNKVAIIFTIAWIVYLLGIFSNFLRSLDLIPINWFTVKITFLSYLGEIILFSIALGYHYKMIKQEKKILQKEYTKKLNIEVKQKTIELSIALKHKNELLAEIHHRVKNNLQIIYSLFNLQERRIKNPESKDILESGKNKVKSMSLVHEHLYKNDSFKDINIKSYLTDLINYLNNLYKKEVSIDKKINSLNVLNDQAVTIGLITTEVISNSFKYAFTKEIYNPKITIVFYSKNNYYYIEITDNGIGFDSSKQSKNSLGIQLIKGMTQQLNGEITLNSTKGTSYKFVLPFMK</sequence>
<reference evidence="11" key="1">
    <citation type="submission" date="2015-12" db="EMBL/GenBank/DDBJ databases">
        <title>Complete genome sequence of Lutibacter profundus strain LP1.</title>
        <authorList>
            <person name="Wissuwa J."/>
            <person name="Le Moine Bauer S."/>
            <person name="Stokke R."/>
            <person name="Dahle H."/>
            <person name="Steen I.H."/>
        </authorList>
    </citation>
    <scope>NUCLEOTIDE SEQUENCE [LARGE SCALE GENOMIC DNA]</scope>
    <source>
        <strain evidence="11">LP1</strain>
    </source>
</reference>
<protein>
    <recommendedName>
        <fullName evidence="2">histidine kinase</fullName>
        <ecNumber evidence="2">2.7.13.3</ecNumber>
    </recommendedName>
</protein>
<accession>A0A0X8G877</accession>
<evidence type="ECO:0000256" key="8">
    <source>
        <dbReference type="SAM" id="Phobius"/>
    </source>
</evidence>
<dbReference type="InterPro" id="IPR011495">
    <property type="entry name" value="Sig_transdc_His_kin_sub2_dim/P"/>
</dbReference>
<feature type="transmembrane region" description="Helical" evidence="8">
    <location>
        <begin position="276"/>
        <end position="295"/>
    </location>
</feature>
<dbReference type="InterPro" id="IPR003594">
    <property type="entry name" value="HATPase_dom"/>
</dbReference>
<dbReference type="GO" id="GO:0005524">
    <property type="term" value="F:ATP binding"/>
    <property type="evidence" value="ECO:0007669"/>
    <property type="project" value="UniProtKB-KW"/>
</dbReference>
<dbReference type="SMART" id="SM00387">
    <property type="entry name" value="HATPase_c"/>
    <property type="match status" value="1"/>
</dbReference>
<keyword evidence="5" id="KW-0547">Nucleotide-binding</keyword>
<dbReference type="Gene3D" id="3.30.450.20">
    <property type="entry name" value="PAS domain"/>
    <property type="match status" value="1"/>
</dbReference>
<evidence type="ECO:0000256" key="5">
    <source>
        <dbReference type="ARBA" id="ARBA00022741"/>
    </source>
</evidence>
<proteinExistence type="predicted"/>
<dbReference type="PANTHER" id="PTHR41523">
    <property type="entry name" value="TWO-COMPONENT SYSTEM SENSOR PROTEIN"/>
    <property type="match status" value="1"/>
</dbReference>
<keyword evidence="8" id="KW-0472">Membrane</keyword>
<keyword evidence="3" id="KW-0597">Phosphoprotein</keyword>
<evidence type="ECO:0000313" key="10">
    <source>
        <dbReference type="EMBL" id="AMC11823.1"/>
    </source>
</evidence>
<evidence type="ECO:0000256" key="1">
    <source>
        <dbReference type="ARBA" id="ARBA00000085"/>
    </source>
</evidence>
<dbReference type="EC" id="2.7.13.3" evidence="2"/>
<feature type="transmembrane region" description="Helical" evidence="8">
    <location>
        <begin position="301"/>
        <end position="324"/>
    </location>
</feature>
<dbReference type="OrthoDB" id="9767435at2"/>
<evidence type="ECO:0000256" key="3">
    <source>
        <dbReference type="ARBA" id="ARBA00022553"/>
    </source>
</evidence>
<comment type="catalytic activity">
    <reaction evidence="1">
        <text>ATP + protein L-histidine = ADP + protein N-phospho-L-histidine.</text>
        <dbReference type="EC" id="2.7.13.3"/>
    </reaction>
</comment>
<keyword evidence="8" id="KW-1133">Transmembrane helix</keyword>
<keyword evidence="11" id="KW-1185">Reference proteome</keyword>
<dbReference type="SUPFAM" id="SSF55874">
    <property type="entry name" value="ATPase domain of HSP90 chaperone/DNA topoisomerase II/histidine kinase"/>
    <property type="match status" value="1"/>
</dbReference>
<reference evidence="10 11" key="2">
    <citation type="journal article" date="2016" name="Int. J. Syst. Evol. Microbiol.">
        <title>Lutibacter profundi sp. nov., isolated from a deep-sea hydrothermal system on the Arctic Mid-Ocean Ridge and emended description of the genus Lutibacter.</title>
        <authorList>
            <person name="Le Moine Bauer S."/>
            <person name="Roalkvam I."/>
            <person name="Steen I.H."/>
            <person name="Dahle H."/>
        </authorList>
    </citation>
    <scope>NUCLEOTIDE SEQUENCE [LARGE SCALE GENOMIC DNA]</scope>
    <source>
        <strain evidence="10 11">LP1</strain>
    </source>
</reference>
<keyword evidence="6" id="KW-0418">Kinase</keyword>
<dbReference type="Gene3D" id="3.30.565.10">
    <property type="entry name" value="Histidine kinase-like ATPase, C-terminal domain"/>
    <property type="match status" value="1"/>
</dbReference>
<dbReference type="PANTHER" id="PTHR41523:SF8">
    <property type="entry name" value="ETHYLENE RESPONSE SENSOR PROTEIN"/>
    <property type="match status" value="1"/>
</dbReference>
<dbReference type="InterPro" id="IPR005467">
    <property type="entry name" value="His_kinase_dom"/>
</dbReference>
<dbReference type="Proteomes" id="UP000059672">
    <property type="component" value="Chromosome"/>
</dbReference>
<name>A0A0X8G877_9FLAO</name>
<feature type="transmembrane region" description="Helical" evidence="8">
    <location>
        <begin position="208"/>
        <end position="234"/>
    </location>
</feature>
<dbReference type="PROSITE" id="PS50109">
    <property type="entry name" value="HIS_KIN"/>
    <property type="match status" value="1"/>
</dbReference>